<protein>
    <submittedName>
        <fullName evidence="1">ImuA family protein</fullName>
    </submittedName>
</protein>
<accession>A0ABV7IGX6</accession>
<dbReference type="EMBL" id="JBHRTE010000048">
    <property type="protein sequence ID" value="MFC3168758.1"/>
    <property type="molecule type" value="Genomic_DNA"/>
</dbReference>
<dbReference type="Proteomes" id="UP001595557">
    <property type="component" value="Unassembled WGS sequence"/>
</dbReference>
<dbReference type="SUPFAM" id="SSF52540">
    <property type="entry name" value="P-loop containing nucleoside triphosphate hydrolases"/>
    <property type="match status" value="1"/>
</dbReference>
<evidence type="ECO:0000313" key="1">
    <source>
        <dbReference type="EMBL" id="MFC3168758.1"/>
    </source>
</evidence>
<comment type="caution">
    <text evidence="1">The sequence shown here is derived from an EMBL/GenBank/DDBJ whole genome shotgun (WGS) entry which is preliminary data.</text>
</comment>
<reference evidence="2" key="1">
    <citation type="journal article" date="2019" name="Int. J. Syst. Evol. Microbiol.">
        <title>The Global Catalogue of Microorganisms (GCM) 10K type strain sequencing project: providing services to taxonomists for standard genome sequencing and annotation.</title>
        <authorList>
            <consortium name="The Broad Institute Genomics Platform"/>
            <consortium name="The Broad Institute Genome Sequencing Center for Infectious Disease"/>
            <person name="Wu L."/>
            <person name="Ma J."/>
        </authorList>
    </citation>
    <scope>NUCLEOTIDE SEQUENCE [LARGE SCALE GENOMIC DNA]</scope>
    <source>
        <strain evidence="2">KCTC 52239</strain>
    </source>
</reference>
<organism evidence="1 2">
    <name type="scientific">Paracoccus fontiphilus</name>
    <dbReference type="NCBI Taxonomy" id="1815556"/>
    <lineage>
        <taxon>Bacteria</taxon>
        <taxon>Pseudomonadati</taxon>
        <taxon>Pseudomonadota</taxon>
        <taxon>Alphaproteobacteria</taxon>
        <taxon>Rhodobacterales</taxon>
        <taxon>Paracoccaceae</taxon>
        <taxon>Paracoccus</taxon>
    </lineage>
</organism>
<dbReference type="InterPro" id="IPR027417">
    <property type="entry name" value="P-loop_NTPase"/>
</dbReference>
<evidence type="ECO:0000313" key="2">
    <source>
        <dbReference type="Proteomes" id="UP001595557"/>
    </source>
</evidence>
<sequence length="189" mass="20866">MPDRDLPTRPASFPLRPARMHEVEGAGRRVFALYQALHHPGPLFWFLRAHEQGVPFLWGLPPGIAARLYLVHAASEADLLWTVEEALRSPAAGLVVAEPQEPLSLTAGRRMQLAAEAGRTTAIMLIRQGAGCNAGETRWHCRPLPSSRGQALHEWRLLRDKRGVPKAWVLDWNGRGPDVAILSEATADV</sequence>
<dbReference type="RefSeq" id="WP_207467494.1">
    <property type="nucleotide sequence ID" value="NZ_JAFNAW010000015.1"/>
</dbReference>
<keyword evidence="2" id="KW-1185">Reference proteome</keyword>
<proteinExistence type="predicted"/>
<gene>
    <name evidence="1" type="ORF">ACFOD7_11940</name>
</gene>
<dbReference type="Gene3D" id="3.40.50.300">
    <property type="entry name" value="P-loop containing nucleotide triphosphate hydrolases"/>
    <property type="match status" value="1"/>
</dbReference>
<name>A0ABV7IGX6_9RHOB</name>